<dbReference type="AlphaFoldDB" id="A0A508TVL5"/>
<keyword evidence="8" id="KW-0560">Oxidoreductase</keyword>
<evidence type="ECO:0000256" key="1">
    <source>
        <dbReference type="ARBA" id="ARBA00001966"/>
    </source>
</evidence>
<dbReference type="SFLD" id="SFLDG01067">
    <property type="entry name" value="SPASM/twitch_domain_containing"/>
    <property type="match status" value="1"/>
</dbReference>
<protein>
    <submittedName>
        <fullName evidence="8">Antilisterial bacteriocin subtilosin biosynthesis protein AlbA</fullName>
        <ecNumber evidence="8">1.21.98.-</ecNumber>
    </submittedName>
</protein>
<evidence type="ECO:0000256" key="5">
    <source>
        <dbReference type="ARBA" id="ARBA00023004"/>
    </source>
</evidence>
<evidence type="ECO:0000313" key="8">
    <source>
        <dbReference type="EMBL" id="VIO78360.1"/>
    </source>
</evidence>
<reference evidence="8" key="1">
    <citation type="submission" date="2019-02" db="EMBL/GenBank/DDBJ databases">
        <authorList>
            <person name="Pothier F.J."/>
        </authorList>
    </citation>
    <scope>NUCLEOTIDE SEQUENCE</scope>
    <source>
        <strain evidence="8">CI-1B</strain>
    </source>
</reference>
<dbReference type="RefSeq" id="WP_283813177.1">
    <property type="nucleotide sequence ID" value="NZ_CAADFC020000030.1"/>
</dbReference>
<dbReference type="EMBL" id="CAADFC020000030">
    <property type="protein sequence ID" value="VIO78360.1"/>
    <property type="molecule type" value="Genomic_DNA"/>
</dbReference>
<dbReference type="InterPro" id="IPR007197">
    <property type="entry name" value="rSAM"/>
</dbReference>
<dbReference type="InterPro" id="IPR058240">
    <property type="entry name" value="rSAM_sf"/>
</dbReference>
<sequence length="330" mass="35240">MGFIRSARIVQIHPTRRCNLRCLHCYSDSSPEASDELPAELVARVLGEAATLGYGVASVSGGEPFMYQPLPRLLAAAKAAGMRTQLVSNGLAITPSRLKAVTGLLDLLAVSIDGVPDDHDRMRAQAGAFRRLGDRLALVRDSGIPLGLVFTLTMWNVHQIEWAVEFALASGAGLLQIHPLEASGRAIGLADDVPDEIEASAALVECLRLQRAVGCRLTIQVDVATSGGLRQIMACADQHTPPRISDIVSPLVIEPDGMCVPLEYGFPRDYALGNVREASLHDLAGSWMERVLPSFASGMARMDARLAEMGDGVVVNSYALAREVLVGAAH</sequence>
<dbReference type="Gene3D" id="3.20.20.70">
    <property type="entry name" value="Aldolase class I"/>
    <property type="match status" value="1"/>
</dbReference>
<evidence type="ECO:0000259" key="7">
    <source>
        <dbReference type="PROSITE" id="PS51918"/>
    </source>
</evidence>
<evidence type="ECO:0000256" key="4">
    <source>
        <dbReference type="ARBA" id="ARBA00022723"/>
    </source>
</evidence>
<dbReference type="InterPro" id="IPR013785">
    <property type="entry name" value="Aldolase_TIM"/>
</dbReference>
<keyword evidence="9" id="KW-1185">Reference proteome</keyword>
<dbReference type="SFLD" id="SFLDS00029">
    <property type="entry name" value="Radical_SAM"/>
    <property type="match status" value="1"/>
</dbReference>
<dbReference type="PROSITE" id="PS51918">
    <property type="entry name" value="RADICAL_SAM"/>
    <property type="match status" value="1"/>
</dbReference>
<dbReference type="SUPFAM" id="SSF102114">
    <property type="entry name" value="Radical SAM enzymes"/>
    <property type="match status" value="1"/>
</dbReference>
<dbReference type="PANTHER" id="PTHR11228">
    <property type="entry name" value="RADICAL SAM DOMAIN PROTEIN"/>
    <property type="match status" value="1"/>
</dbReference>
<evidence type="ECO:0000256" key="3">
    <source>
        <dbReference type="ARBA" id="ARBA00022691"/>
    </source>
</evidence>
<dbReference type="CDD" id="cd01335">
    <property type="entry name" value="Radical_SAM"/>
    <property type="match status" value="1"/>
</dbReference>
<keyword evidence="3" id="KW-0949">S-adenosyl-L-methionine</keyword>
<dbReference type="GO" id="GO:0046872">
    <property type="term" value="F:metal ion binding"/>
    <property type="evidence" value="ECO:0007669"/>
    <property type="project" value="UniProtKB-KW"/>
</dbReference>
<dbReference type="Pfam" id="PF04055">
    <property type="entry name" value="Radical_SAM"/>
    <property type="match status" value="1"/>
</dbReference>
<evidence type="ECO:0000256" key="2">
    <source>
        <dbReference type="ARBA" id="ARBA00022485"/>
    </source>
</evidence>
<keyword evidence="2" id="KW-0004">4Fe-4S</keyword>
<dbReference type="Proteomes" id="UP000328092">
    <property type="component" value="Unassembled WGS sequence"/>
</dbReference>
<gene>
    <name evidence="8" type="primary">albA</name>
    <name evidence="8" type="ORF">CI1B_73880</name>
</gene>
<keyword evidence="4" id="KW-0479">Metal-binding</keyword>
<dbReference type="InterPro" id="IPR050377">
    <property type="entry name" value="Radical_SAM_PqqE_MftC-like"/>
</dbReference>
<dbReference type="EC" id="1.21.98.-" evidence="8"/>
<evidence type="ECO:0000313" key="9">
    <source>
        <dbReference type="Proteomes" id="UP000328092"/>
    </source>
</evidence>
<comment type="cofactor">
    <cofactor evidence="1">
        <name>[4Fe-4S] cluster</name>
        <dbReference type="ChEBI" id="CHEBI:49883"/>
    </cofactor>
</comment>
<dbReference type="PANTHER" id="PTHR11228:SF7">
    <property type="entry name" value="PQQA PEPTIDE CYCLASE"/>
    <property type="match status" value="1"/>
</dbReference>
<dbReference type="GO" id="GO:0016491">
    <property type="term" value="F:oxidoreductase activity"/>
    <property type="evidence" value="ECO:0007669"/>
    <property type="project" value="UniProtKB-KW"/>
</dbReference>
<proteinExistence type="predicted"/>
<accession>A0A508TVL5</accession>
<dbReference type="InterPro" id="IPR017200">
    <property type="entry name" value="PqqE-like"/>
</dbReference>
<name>A0A508TVL5_9BRAD</name>
<dbReference type="PIRSF" id="PIRSF037420">
    <property type="entry name" value="PQQ_syn_pqqE"/>
    <property type="match status" value="1"/>
</dbReference>
<dbReference type="CDD" id="cd21109">
    <property type="entry name" value="SPASM"/>
    <property type="match status" value="1"/>
</dbReference>
<organism evidence="8 9">
    <name type="scientific">Bradyrhizobium ivorense</name>
    <dbReference type="NCBI Taxonomy" id="2511166"/>
    <lineage>
        <taxon>Bacteria</taxon>
        <taxon>Pseudomonadati</taxon>
        <taxon>Pseudomonadota</taxon>
        <taxon>Alphaproteobacteria</taxon>
        <taxon>Hyphomicrobiales</taxon>
        <taxon>Nitrobacteraceae</taxon>
        <taxon>Bradyrhizobium</taxon>
    </lineage>
</organism>
<comment type="caution">
    <text evidence="8">The sequence shown here is derived from an EMBL/GenBank/DDBJ whole genome shotgun (WGS) entry which is preliminary data.</text>
</comment>
<keyword evidence="5" id="KW-0408">Iron</keyword>
<feature type="domain" description="Radical SAM core" evidence="7">
    <location>
        <begin position="2"/>
        <end position="216"/>
    </location>
</feature>
<evidence type="ECO:0000256" key="6">
    <source>
        <dbReference type="ARBA" id="ARBA00023014"/>
    </source>
</evidence>
<dbReference type="GO" id="GO:0051539">
    <property type="term" value="F:4 iron, 4 sulfur cluster binding"/>
    <property type="evidence" value="ECO:0007669"/>
    <property type="project" value="UniProtKB-KW"/>
</dbReference>
<keyword evidence="6" id="KW-0411">Iron-sulfur</keyword>